<dbReference type="EMBL" id="AP027141">
    <property type="protein sequence ID" value="BDV29383.1"/>
    <property type="molecule type" value="Genomic_DNA"/>
</dbReference>
<proteinExistence type="predicted"/>
<organism evidence="2 3">
    <name type="scientific">Microbacterium terricola</name>
    <dbReference type="NCBI Taxonomy" id="344163"/>
    <lineage>
        <taxon>Bacteria</taxon>
        <taxon>Bacillati</taxon>
        <taxon>Actinomycetota</taxon>
        <taxon>Actinomycetes</taxon>
        <taxon>Micrococcales</taxon>
        <taxon>Microbacteriaceae</taxon>
        <taxon>Microbacterium</taxon>
    </lineage>
</organism>
<accession>A0ABM8DUU8</accession>
<evidence type="ECO:0000256" key="1">
    <source>
        <dbReference type="SAM" id="Phobius"/>
    </source>
</evidence>
<reference evidence="2 3" key="1">
    <citation type="submission" date="2022-12" db="EMBL/GenBank/DDBJ databases">
        <title>Microbacterium terricola strain KV-448 chromosome, complete genome.</title>
        <authorList>
            <person name="Oshima T."/>
            <person name="Moriya T."/>
            <person name="Bessho Y."/>
        </authorList>
    </citation>
    <scope>NUCLEOTIDE SEQUENCE [LARGE SCALE GENOMIC DNA]</scope>
    <source>
        <strain evidence="2 3">KV-448</strain>
    </source>
</reference>
<dbReference type="Proteomes" id="UP001317779">
    <property type="component" value="Chromosome"/>
</dbReference>
<gene>
    <name evidence="2" type="ORF">Microterr_00430</name>
</gene>
<evidence type="ECO:0000313" key="2">
    <source>
        <dbReference type="EMBL" id="BDV29383.1"/>
    </source>
</evidence>
<keyword evidence="1" id="KW-1133">Transmembrane helix</keyword>
<keyword evidence="1" id="KW-0812">Transmembrane</keyword>
<name>A0ABM8DUU8_9MICO</name>
<dbReference type="RefSeq" id="WP_263796829.1">
    <property type="nucleotide sequence ID" value="NZ_AP027141.1"/>
</dbReference>
<keyword evidence="1" id="KW-0472">Membrane</keyword>
<evidence type="ECO:0000313" key="3">
    <source>
        <dbReference type="Proteomes" id="UP001317779"/>
    </source>
</evidence>
<sequence>MAPRVSRIVTAAVVFTVVGLAAVGIAASQAFQEGVRADAAGDAGVMPASVFVLGVAGVLLLGIAWFRFIALITVLRGDE</sequence>
<feature type="transmembrane region" description="Helical" evidence="1">
    <location>
        <begin position="50"/>
        <end position="75"/>
    </location>
</feature>
<protein>
    <submittedName>
        <fullName evidence="2">Uncharacterized protein</fullName>
    </submittedName>
</protein>
<keyword evidence="3" id="KW-1185">Reference proteome</keyword>